<evidence type="ECO:0000256" key="1">
    <source>
        <dbReference type="ARBA" id="ARBA00006545"/>
    </source>
</evidence>
<evidence type="ECO:0000313" key="7">
    <source>
        <dbReference type="Proteomes" id="UP000247409"/>
    </source>
</evidence>
<dbReference type="SUPFAM" id="SSF46934">
    <property type="entry name" value="UBA-like"/>
    <property type="match status" value="1"/>
</dbReference>
<proteinExistence type="inferred from homology"/>
<dbReference type="PANTHER" id="PTHR16166:SF93">
    <property type="entry name" value="INTERMEMBRANE LIPID TRANSFER PROTEIN VPS13"/>
    <property type="match status" value="1"/>
</dbReference>
<organism evidence="6 7">
    <name type="scientific">Gracilariopsis chorda</name>
    <dbReference type="NCBI Taxonomy" id="448386"/>
    <lineage>
        <taxon>Eukaryota</taxon>
        <taxon>Rhodophyta</taxon>
        <taxon>Florideophyceae</taxon>
        <taxon>Rhodymeniophycidae</taxon>
        <taxon>Gracilariales</taxon>
        <taxon>Gracilariaceae</taxon>
        <taxon>Gracilariopsis</taxon>
    </lineage>
</organism>
<feature type="region of interest" description="Disordered" evidence="4">
    <location>
        <begin position="660"/>
        <end position="695"/>
    </location>
</feature>
<feature type="region of interest" description="Disordered" evidence="4">
    <location>
        <begin position="3804"/>
        <end position="3829"/>
    </location>
</feature>
<dbReference type="InterPro" id="IPR009543">
    <property type="entry name" value="VPS13_VAB"/>
</dbReference>
<evidence type="ECO:0000256" key="2">
    <source>
        <dbReference type="ARBA" id="ARBA00022448"/>
    </source>
</evidence>
<keyword evidence="3" id="KW-0445">Lipid transport</keyword>
<dbReference type="InterPro" id="IPR009060">
    <property type="entry name" value="UBA-like_sf"/>
</dbReference>
<comment type="similarity">
    <text evidence="1">Belongs to the VPS13 family.</text>
</comment>
<feature type="region of interest" description="Disordered" evidence="4">
    <location>
        <begin position="2883"/>
        <end position="2925"/>
    </location>
</feature>
<dbReference type="SMART" id="SM00165">
    <property type="entry name" value="UBA"/>
    <property type="match status" value="1"/>
</dbReference>
<feature type="domain" description="UBA" evidence="5">
    <location>
        <begin position="3829"/>
        <end position="3869"/>
    </location>
</feature>
<dbReference type="GO" id="GO:0006869">
    <property type="term" value="P:lipid transport"/>
    <property type="evidence" value="ECO:0007669"/>
    <property type="project" value="UniProtKB-KW"/>
</dbReference>
<dbReference type="InterPro" id="IPR026854">
    <property type="entry name" value="VPS13_N"/>
</dbReference>
<dbReference type="Proteomes" id="UP000247409">
    <property type="component" value="Unassembled WGS sequence"/>
</dbReference>
<keyword evidence="7" id="KW-1185">Reference proteome</keyword>
<dbReference type="Gene3D" id="1.10.8.10">
    <property type="entry name" value="DNA helicase RuvA subunit, C-terminal domain"/>
    <property type="match status" value="1"/>
</dbReference>
<evidence type="ECO:0000259" key="5">
    <source>
        <dbReference type="PROSITE" id="PS50030"/>
    </source>
</evidence>
<comment type="caution">
    <text evidence="6">The sequence shown here is derived from an EMBL/GenBank/DDBJ whole genome shotgun (WGS) entry which is preliminary data.</text>
</comment>
<dbReference type="InterPro" id="IPR015940">
    <property type="entry name" value="UBA"/>
</dbReference>
<dbReference type="PROSITE" id="PS50030">
    <property type="entry name" value="UBA"/>
    <property type="match status" value="1"/>
</dbReference>
<dbReference type="InterPro" id="IPR026847">
    <property type="entry name" value="VPS13"/>
</dbReference>
<dbReference type="PANTHER" id="PTHR16166">
    <property type="entry name" value="VACUOLAR PROTEIN SORTING-ASSOCIATED PROTEIN VPS13"/>
    <property type="match status" value="1"/>
</dbReference>
<dbReference type="EMBL" id="NBIV01000031">
    <property type="protein sequence ID" value="PXF46934.1"/>
    <property type="molecule type" value="Genomic_DNA"/>
</dbReference>
<feature type="compositionally biased region" description="Basic and acidic residues" evidence="4">
    <location>
        <begin position="3812"/>
        <end position="3825"/>
    </location>
</feature>
<name>A0A2V3IXP5_9FLOR</name>
<dbReference type="OrthoDB" id="5999at2759"/>
<keyword evidence="2" id="KW-0813">Transport</keyword>
<evidence type="ECO:0000256" key="3">
    <source>
        <dbReference type="ARBA" id="ARBA00023055"/>
    </source>
</evidence>
<evidence type="ECO:0000256" key="4">
    <source>
        <dbReference type="SAM" id="MobiDB-lite"/>
    </source>
</evidence>
<sequence length="3869" mass="427680">MLESVLADVLTNVLGQYLEGIDRESVSFGAWSGLVELRSVALRPEALAVLFETLGINLPVTVEAGFIGLLRLTVPWNAIGTTPVQITMEDITIMARPVRGDGSDDSELELRERRIKRARLATDDAVREASWGVSSETESKPTASWSSWLVSDELRARIIDNIQVHLKDIIIRFEDPFSDSRRPYFTSLVCQSLKIVSANEKWEEAFVERDNDSRTRKLIEVKGFHIDWAPITPMNEPGLSRGTSDHTSTDSKPFQTLEMLKQFITRETNILPSDYEQAGLSSLIMPVDGFMRILLSPNHELEISSVDLHELKPAVDLDIRFPSVTCNLNDVQYTSLLQTSVYLARISTRGIRPKSPKLRWLWAVDQLLPGFSARRARVLRLSERGIAATGSKRVLYSALRKSLLKARRTGLEEPKEIAQQLENLEACTDYDEVIAFRDWVDREVEADGVEWHSEKNEGKPTSTQQDGTTTSTFWRMLGYGNQQSQGSISTVAKLETNETKVLDKLSNPQEVKSGNQSSKMEHQSVLSLRVAFVLHGVTVNLDEGGFPQRSRPRLSLSLQNLRVGFLLSSAEDLIAEAVLGSVEVWDVAKSIPLVYNRFQVGERQQPFLPDSIQSAYPTDVGEAIESIRDGSNPASDVLMQEDTYQDYESESLMTDVIADLNCPRSPSSSRTNSASPSRSGRRRGKSRISMSRDLTPPTFRVTEDEFLGSSKGTSSFRSNAAAFRYIKRKTRAGGEGPTAPATSLDVSIATLEAVVDGPKGSFVWGLKFWRPRGLAQDPIMAFLGAAAGAQIAELRMEIEEALLANKVPLQINAVILAPRFIIPGASEQSPSIVVNMGILGVCTSDHSPTFTSDEREVSRRRVRYSNYVMTLDNLGVYFCPDLKTAASKSLERRTMSVGNPDLLLGRDFAGVDTTGVERIIRPFSLRFMLQTLRDASVVQVAHHPSRDGTWEEDKIAKVRIRGRVPEVSLILSQGAFQHLLVTVEKWSRELLPKPTEDLNQNQSSAHSWPISSLSERSSLRQIPVQGSRRLSESQRHEGQILEALPTALASYDIRVLLKKVSIELQERANVRLLTVTASQLEGNITKTRRTNLQAWFSLQSWSVTDSSRGSTAAYRRLAYAGNLSGSKGVSPPRSLSGASDAHEQDVEEDKNFITVRYNLDFGTKRQRIQFHFLSLHVICVRETYIRLAKYFRTVRKYVKANRFRGASPPEYTAVVEDKEPVLWDGTSSPSASETPRTQTGLGVFETYISSEFDGLNCQLIASGGVVALLEMKESKIQYHRGKRNVTKAWGECRYFTVQDLTSPLRDHVSVITYEKPDLSVDEMFGTNLDNQSTRDHTADTRDEWVLSIPHSKNGDYNLRANFRGIKVTFLYRFCDVISQYFRVLWDHLKPILDLIADTHETLQTDAQTGHPNSLNQQASKLGINLGLDDLSVRLPRHSACSSEAVNIHVPSVRVSNSVIDDEEVVWKCSFSGAQFATEYILQNISTGPVSVSSSFLTDFMAEFVAKSVNQSSLFSSSSSPRTEILFNAYKGLCMNLSEAQYTILYFVMTENLAETVTELDLSLGIDSPDHEIPDEAREGRIDNTKASDFKQESFLPIADGDIDPQLDTSKDSSLETITLVASAPMFILEVSRGWDVAQESCKILGVRLKNCKMVLRRFIPARLVFEVDAKLLSLEDLRSESTRRMREFAVPLSMGVEPGSMSSARTTDSLQNFSIVYDKLGADRPAIVMLLSRLQIDMPLDLLRDLTYIAIPGWPFLSSSAFPPEFTYIGRTLNIVLSDSQLLLQTHQHYNDRRALAMVGEFEVKMEWMRHTGAKIVSLQTRQMEISCVGEIQSLEEEHDILGAKSLSAKPIEASKTPLLYPTNCFVEYVGPDVDDNGCRLSLTSDSFLCLINVGDIQLLQAVGEAVLRKRDSYISTRNWKHPAGFPGQFSAEMNPKKERRRKALKSMSVSVTISALRGILSDHSSGQFIPVLETKLSSLRFNSHGESIFQVEGEVSMDLFNSEKGWWEPALEPWQLSASMSQGLSGSVSYVIRSDQRANFNITPTTITALPTVLRTLSAASAKTSNPTKLHSQRLRLYGADTARRPAVAAFFVKNELGIPINMNLPSTSHRLTISHGSEIEIGAQSESLVSSGADDLDKSRESALRCSLTVSSYFSKTVSAGEVGLFPLTFFPTGGGKDELIRKPLYALWEVRMSNGVPLCTVRSQYRVINQTKCSMGLLISKEEVQTSEKNVLGDGIIRLEQGESFSVPIQDIKSGIAIRPFNPMGNEGSSIFDWSMPLPSMKWLRRMARMSQQTAESKTSQKRKQRSYSQDVFVSCKALGGSQCDFFVKVVPNSSHLFGTNRPLKHGWIDVSLLAPVVLQNNLPRSVYYKVSRNDKFGLHQSESSDGFGETIFAAGRVNPFEAEQLHFSGENMNYSLLSLAFDNVQTSPNRRRISIPEFGPPINLSDVESGKVKAIFSSPDKGSTDSRKQARKDFRCLVYPDKSISGKFSVSAGVWVRNRSDTTLEICSRGSFYAGGSQSIILRQRPPFEEPDEYVCFEGPYLSVRIPANGREQSFDNDLDSSSWWTTPSSLQDMKKPVAVNVCRRSLILDVRPADGIEQTKIVTIRNQSWILNSTMKPLQWCQASSLDAHGNCPTRSVSMLDPGRASAVHWETRSSYKAVHLRLSTEDGYSDWIWSPAVPLNIGFSRELPAKMYRPKTHEQHIARVDSKKIGGGSRALIIFPEDRQNPPYRIVNFCTERAVSFAQIGSHERPWLVRGGKSTRYSWDDPLAPPGKRMLSVRILERKDLLEARSGLAHPAHEAFDLSIDVLGERVLVLSEGYDPKVVISVSVQGATKIVTFADEGSDVESHSPKKVAMETRNSTQTVPAPVPVVAWDDISHTTNRDGSLPVDRNQKESLATLSDYPPKPKGTPQRPDIGTSSNSNTAVYLNSIGVSVIDAEPSELIYARAHGILMNVETNSDAQVVSVHIQEFQIDNQLHQTIYPVLLSVTNPQAGLVQSSSGEMYAESGAIALTINRKITNGDIVMIQSFQSAINPFHLCFEDKIILKMLRFLSDASIVGSSTPMDVGGRTDGDFRIFQTLLPTSPNSGGNLASRRQVGSLPSSRRIYVHDFKINSSLLRLTSAGSGAAVAKAAGLGLTVSTILGLILNVENCEFQLAALQVQNVFDSLHHFAALVREYYMTQLSNQRMKLLASNALVGNPAALFDAVGTGAKDFFNESGKAKGSAEFIASVGRGSKSLLSHTVGGIMESVSGIPRAVSSGLEKAVGDNAYLAERQRIRMGSGARGSASKNPAQGFATGALSFAHGISSGVTGFIREPVQGAKQGGAGGLLKGIGKAFIGGVAKPVAGAIDFIAEPAAGLSRQIADDRAWVPSVVERPPRAFRGEGKRVERYDRRFSIGVCLYKAVKEYNSITLDTGLMDWVELSDRDGRSDADSDLWAWEIIRQYARSMPGWKKAPNTSQRGSRAASSTETRVEKTRVAMTTDSDILVATLDCKLVAWISLWCDANYDVWSDGKDVVISGRMGETQGGEETRGGTIGGNLVNAPWDAPYVERKRRPRAGERFEERVTCGSAAASDDLRRRVVQTVRLLQEEREAKPGIWRSANDASQSLELFALGSGGEGDNEMKMQAGVSKSSAGALELGRLGRAASGGWRGRGEALQRDRRSASLERTVRRLSSSRRPSRRGGLRFIVVNKLETHMTLVMREEQLYGTTWSGNLAREIEAFDAQAIETKGVENGDEITGCVVYAIVDEKKEQVGEVAIELFCGRDRAASFTTKSSVGFHATFEREGSHGAFVFEVHQAPDQEQESESERRMPENVERTPAETVSDENMVQQLVDIGFSLDDAVVALAEADGDMVKAVDILTRK</sequence>
<evidence type="ECO:0000313" key="6">
    <source>
        <dbReference type="EMBL" id="PXF46934.1"/>
    </source>
</evidence>
<dbReference type="GO" id="GO:0006623">
    <property type="term" value="P:protein targeting to vacuole"/>
    <property type="evidence" value="ECO:0007669"/>
    <property type="project" value="TreeGrafter"/>
</dbReference>
<dbReference type="GO" id="GO:0045053">
    <property type="term" value="P:protein retention in Golgi apparatus"/>
    <property type="evidence" value="ECO:0007669"/>
    <property type="project" value="TreeGrafter"/>
</dbReference>
<feature type="compositionally biased region" description="Polar residues" evidence="4">
    <location>
        <begin position="3460"/>
        <end position="3474"/>
    </location>
</feature>
<dbReference type="Pfam" id="PF12624">
    <property type="entry name" value="VPS13_N"/>
    <property type="match status" value="1"/>
</dbReference>
<dbReference type="Pfam" id="PF25036">
    <property type="entry name" value="VPS13_VAB"/>
    <property type="match status" value="1"/>
</dbReference>
<accession>A0A2V3IXP5</accession>
<protein>
    <submittedName>
        <fullName evidence="6">Putative vacuolar protein sorting-associated protein 13E</fullName>
    </submittedName>
</protein>
<feature type="region of interest" description="Disordered" evidence="4">
    <location>
        <begin position="3456"/>
        <end position="3476"/>
    </location>
</feature>
<reference evidence="6 7" key="1">
    <citation type="journal article" date="2018" name="Mol. Biol. Evol.">
        <title>Analysis of the draft genome of the red seaweed Gracilariopsis chorda provides insights into genome size evolution in Rhodophyta.</title>
        <authorList>
            <person name="Lee J."/>
            <person name="Yang E.C."/>
            <person name="Graf L."/>
            <person name="Yang J.H."/>
            <person name="Qiu H."/>
            <person name="Zel Zion U."/>
            <person name="Chan C.X."/>
            <person name="Stephens T.G."/>
            <person name="Weber A.P.M."/>
            <person name="Boo G.H."/>
            <person name="Boo S.M."/>
            <person name="Kim K.M."/>
            <person name="Shin Y."/>
            <person name="Jung M."/>
            <person name="Lee S.J."/>
            <person name="Yim H.S."/>
            <person name="Lee J.H."/>
            <person name="Bhattacharya D."/>
            <person name="Yoon H.S."/>
        </authorList>
    </citation>
    <scope>NUCLEOTIDE SEQUENCE [LARGE SCALE GENOMIC DNA]</scope>
    <source>
        <strain evidence="6 7">SKKU-2015</strain>
        <tissue evidence="6">Whole body</tissue>
    </source>
</reference>
<gene>
    <name evidence="6" type="ORF">BWQ96_03272</name>
</gene>
<feature type="compositionally biased region" description="Low complexity" evidence="4">
    <location>
        <begin position="663"/>
        <end position="678"/>
    </location>
</feature>